<dbReference type="InterPro" id="IPR001173">
    <property type="entry name" value="Glyco_trans_2-like"/>
</dbReference>
<keyword evidence="1" id="KW-0802">TPR repeat</keyword>
<feature type="repeat" description="TPR" evidence="1">
    <location>
        <begin position="613"/>
        <end position="646"/>
    </location>
</feature>
<sequence length="715" mass="81139">MCFFFNYKDAEGVYACVSSYTYVQQTHNAFQGGTTVNNITLGVHLIVKDEADLLPHCLASVAGADEIVMIDTGSTDESIAIAEAHGARVFQRKWTDDFAAARNEGLVHASTNWILILDADECLQTPLTELRSLLQNTQAQAFTVNIDNWVGVRPEDKVKHSAVRLFRNGQGYQYSGRIHEGIDTSILSKHNFSAIEHSQLEIIHFGYLPEIMTRKDKINRNRHLLLLALTEYPDDPFHSYNLAVNFCQDGRLLEAETLLRQGLHHVVLEASYRPTMIRDLCKIYHAQGKMNAIDPLLMIELERYGDYPDLHFLLGQSLESQGLLERALLAYQHAESIPEHEVLSGKYVCEQGMTTFRPLYRMGLISQRLGLLEDAARFFHRALQHHSLYTPALQGIAAAFQRLAVPDEEIVTLLIQLVPPTTSISRSAIIESLYEINAYETIATLSRDIFPLELDTAYRIISSLIITGKLEDAGTAIGQMTSLASQDHLGLEHQKQWYTLWAICQWERYGEFKKDLLNHISGELRSGLEYIERSQRQQVTCPVEIEVDHIYSSFLSDLIGQSVKLHQLTLSHTLVDLFPAYRSEFATALYKEGNWQAAGEEFIVLVRDKIADASVLFYIGEMIFDKGHYSEASEWFQQALEQEPEHESARIGLSLCYLQQAKLSMEDALQSLKDAHAHGPLQEDIGAIRKSITLLNRTPWHTQWSFRQNEKRSSL</sequence>
<evidence type="ECO:0000256" key="1">
    <source>
        <dbReference type="PROSITE-ProRule" id="PRU00339"/>
    </source>
</evidence>
<dbReference type="PANTHER" id="PTHR43630:SF2">
    <property type="entry name" value="GLYCOSYLTRANSFERASE"/>
    <property type="match status" value="1"/>
</dbReference>
<dbReference type="OrthoDB" id="9815923at2"/>
<evidence type="ECO:0000313" key="4">
    <source>
        <dbReference type="Proteomes" id="UP000187425"/>
    </source>
</evidence>
<dbReference type="PROSITE" id="PS50293">
    <property type="entry name" value="TPR_REGION"/>
    <property type="match status" value="1"/>
</dbReference>
<dbReference type="PROSITE" id="PS50005">
    <property type="entry name" value="TPR"/>
    <property type="match status" value="1"/>
</dbReference>
<feature type="domain" description="Glycosyltransferase 2-like" evidence="2">
    <location>
        <begin position="45"/>
        <end position="180"/>
    </location>
</feature>
<dbReference type="Gene3D" id="1.25.40.10">
    <property type="entry name" value="Tetratricopeptide repeat domain"/>
    <property type="match status" value="2"/>
</dbReference>
<dbReference type="PANTHER" id="PTHR43630">
    <property type="entry name" value="POLY-BETA-1,6-N-ACETYL-D-GLUCOSAMINE SYNTHASE"/>
    <property type="match status" value="1"/>
</dbReference>
<dbReference type="InterPro" id="IPR011990">
    <property type="entry name" value="TPR-like_helical_dom_sf"/>
</dbReference>
<name>A0A1R0ZEW7_9BACL</name>
<dbReference type="EMBL" id="MPTW01000009">
    <property type="protein sequence ID" value="OME68443.1"/>
    <property type="molecule type" value="Genomic_DNA"/>
</dbReference>
<dbReference type="Pfam" id="PF13432">
    <property type="entry name" value="TPR_16"/>
    <property type="match status" value="1"/>
</dbReference>
<dbReference type="SUPFAM" id="SSF48452">
    <property type="entry name" value="TPR-like"/>
    <property type="match status" value="1"/>
</dbReference>
<dbReference type="Proteomes" id="UP000187425">
    <property type="component" value="Unassembled WGS sequence"/>
</dbReference>
<evidence type="ECO:0000313" key="3">
    <source>
        <dbReference type="EMBL" id="OME68443.1"/>
    </source>
</evidence>
<dbReference type="InterPro" id="IPR029044">
    <property type="entry name" value="Nucleotide-diphossugar_trans"/>
</dbReference>
<dbReference type="SMART" id="SM00028">
    <property type="entry name" value="TPR"/>
    <property type="match status" value="3"/>
</dbReference>
<dbReference type="CDD" id="cd02511">
    <property type="entry name" value="Beta4Glucosyltransferase"/>
    <property type="match status" value="1"/>
</dbReference>
<dbReference type="InterPro" id="IPR019734">
    <property type="entry name" value="TPR_rpt"/>
</dbReference>
<proteinExistence type="predicted"/>
<protein>
    <recommendedName>
        <fullName evidence="2">Glycosyltransferase 2-like domain-containing protein</fullName>
    </recommendedName>
</protein>
<accession>A0A1R0ZEW7</accession>
<gene>
    <name evidence="3" type="ORF">BSK65_17215</name>
</gene>
<dbReference type="AlphaFoldDB" id="A0A1R0ZEW7"/>
<dbReference type="Pfam" id="PF00535">
    <property type="entry name" value="Glycos_transf_2"/>
    <property type="match status" value="1"/>
</dbReference>
<dbReference type="Gene3D" id="3.90.550.10">
    <property type="entry name" value="Spore Coat Polysaccharide Biosynthesis Protein SpsA, Chain A"/>
    <property type="match status" value="1"/>
</dbReference>
<dbReference type="SUPFAM" id="SSF53448">
    <property type="entry name" value="Nucleotide-diphospho-sugar transferases"/>
    <property type="match status" value="1"/>
</dbReference>
<organism evidence="3 4">
    <name type="scientific">Paenibacillus odorifer</name>
    <dbReference type="NCBI Taxonomy" id="189426"/>
    <lineage>
        <taxon>Bacteria</taxon>
        <taxon>Bacillati</taxon>
        <taxon>Bacillota</taxon>
        <taxon>Bacilli</taxon>
        <taxon>Bacillales</taxon>
        <taxon>Paenibacillaceae</taxon>
        <taxon>Paenibacillus</taxon>
    </lineage>
</organism>
<evidence type="ECO:0000259" key="2">
    <source>
        <dbReference type="Pfam" id="PF00535"/>
    </source>
</evidence>
<reference evidence="3 4" key="1">
    <citation type="submission" date="2016-11" db="EMBL/GenBank/DDBJ databases">
        <title>Paenibacillus species isolates.</title>
        <authorList>
            <person name="Beno S.M."/>
        </authorList>
    </citation>
    <scope>NUCLEOTIDE SEQUENCE [LARGE SCALE GENOMIC DNA]</scope>
    <source>
        <strain evidence="3 4">FSL H7-0443</strain>
    </source>
</reference>
<comment type="caution">
    <text evidence="3">The sequence shown here is derived from an EMBL/GenBank/DDBJ whole genome shotgun (WGS) entry which is preliminary data.</text>
</comment>